<keyword evidence="2" id="KW-1185">Reference proteome</keyword>
<dbReference type="PANTHER" id="PTHR48098">
    <property type="entry name" value="ENTEROCHELIN ESTERASE-RELATED"/>
    <property type="match status" value="1"/>
</dbReference>
<dbReference type="EMBL" id="FQUO01000004">
    <property type="protein sequence ID" value="SHF02021.1"/>
    <property type="molecule type" value="Genomic_DNA"/>
</dbReference>
<dbReference type="RefSeq" id="WP_073041356.1">
    <property type="nucleotide sequence ID" value="NZ_FQUO01000004.1"/>
</dbReference>
<gene>
    <name evidence="1" type="ORF">SAMN05444008_104192</name>
</gene>
<name>A0A1M4Y8B9_9BACT</name>
<sequence length="261" mass="30226">MDRQITQWFSPALQQEMPIATYGHYGFALLMLPTAAADFLEYERFGLMDAIAPFIDGGKVKVFSINSINNQSWMNQNMAGNDKAIRHQQFNQYVYEEVIPFVRHHTSQDTPIITCGASFGALHSMNLFLKRPDLLQGTLAMSGVYDLTEYTRGHFDMDVYFNSPQHYLPNLHDHHVLEQIRHSGHIHIFSGSGAYEAPDAARSFAQVLYDKGINYELDIWGSEWPHEWHTWRTVLPHYLATRWQQTFRNMWQIQESAIGTK</sequence>
<dbReference type="Pfam" id="PF00756">
    <property type="entry name" value="Esterase"/>
    <property type="match status" value="1"/>
</dbReference>
<dbReference type="PANTHER" id="PTHR48098:SF3">
    <property type="entry name" value="IRON(III) ENTEROBACTIN ESTERASE"/>
    <property type="match status" value="1"/>
</dbReference>
<proteinExistence type="predicted"/>
<dbReference type="STRING" id="1302690.BUE76_15135"/>
<dbReference type="Proteomes" id="UP000184368">
    <property type="component" value="Unassembled WGS sequence"/>
</dbReference>
<dbReference type="AlphaFoldDB" id="A0A1M4Y8B9"/>
<dbReference type="InterPro" id="IPR029058">
    <property type="entry name" value="AB_hydrolase_fold"/>
</dbReference>
<dbReference type="OrthoDB" id="9775130at2"/>
<accession>A0A1M4Y8B9</accession>
<dbReference type="SUPFAM" id="SSF53474">
    <property type="entry name" value="alpha/beta-Hydrolases"/>
    <property type="match status" value="1"/>
</dbReference>
<evidence type="ECO:0000313" key="2">
    <source>
        <dbReference type="Proteomes" id="UP000184368"/>
    </source>
</evidence>
<dbReference type="InterPro" id="IPR050583">
    <property type="entry name" value="Mycobacterial_A85_antigen"/>
</dbReference>
<dbReference type="InterPro" id="IPR000801">
    <property type="entry name" value="Esterase-like"/>
</dbReference>
<dbReference type="Gene3D" id="3.40.50.1820">
    <property type="entry name" value="alpha/beta hydrolase"/>
    <property type="match status" value="1"/>
</dbReference>
<reference evidence="1 2" key="1">
    <citation type="submission" date="2016-11" db="EMBL/GenBank/DDBJ databases">
        <authorList>
            <person name="Jaros S."/>
            <person name="Januszkiewicz K."/>
            <person name="Wedrychowicz H."/>
        </authorList>
    </citation>
    <scope>NUCLEOTIDE SEQUENCE [LARGE SCALE GENOMIC DNA]</scope>
    <source>
        <strain evidence="1 2">DSM 26897</strain>
    </source>
</reference>
<protein>
    <submittedName>
        <fullName evidence="1">Esterase/lipase superfamily enzyme</fullName>
    </submittedName>
</protein>
<evidence type="ECO:0000313" key="1">
    <source>
        <dbReference type="EMBL" id="SHF02021.1"/>
    </source>
</evidence>
<organism evidence="1 2">
    <name type="scientific">Cnuella takakiae</name>
    <dbReference type="NCBI Taxonomy" id="1302690"/>
    <lineage>
        <taxon>Bacteria</taxon>
        <taxon>Pseudomonadati</taxon>
        <taxon>Bacteroidota</taxon>
        <taxon>Chitinophagia</taxon>
        <taxon>Chitinophagales</taxon>
        <taxon>Chitinophagaceae</taxon>
        <taxon>Cnuella</taxon>
    </lineage>
</organism>